<evidence type="ECO:0000256" key="2">
    <source>
        <dbReference type="ARBA" id="ARBA00004429"/>
    </source>
</evidence>
<dbReference type="Pfam" id="PF00122">
    <property type="entry name" value="E1-E2_ATPase"/>
    <property type="match status" value="1"/>
</dbReference>
<proteinExistence type="inferred from homology"/>
<dbReference type="AlphaFoldDB" id="A0A8E4GI83"/>
<keyword evidence="7" id="KW-0997">Cell inner membrane</keyword>
<dbReference type="InterPro" id="IPR018303">
    <property type="entry name" value="ATPase_P-typ_P_site"/>
</dbReference>
<evidence type="ECO:0000313" key="18">
    <source>
        <dbReference type="Proteomes" id="UP000683585"/>
    </source>
</evidence>
<organism evidence="17 18">
    <name type="scientific">Candidatus Profftia tarda</name>
    <dbReference type="NCBI Taxonomy" id="1177216"/>
    <lineage>
        <taxon>Bacteria</taxon>
        <taxon>Pseudomonadati</taxon>
        <taxon>Pseudomonadota</taxon>
        <taxon>Gammaproteobacteria</taxon>
        <taxon>Enterobacterales</taxon>
        <taxon>Enterobacteriaceae</taxon>
        <taxon>Candidatus Profftia</taxon>
    </lineage>
</organism>
<dbReference type="SFLD" id="SFLDS00003">
    <property type="entry name" value="Haloacid_Dehalogenase"/>
    <property type="match status" value="1"/>
</dbReference>
<dbReference type="InterPro" id="IPR006068">
    <property type="entry name" value="ATPase_P-typ_cation-transptr_C"/>
</dbReference>
<dbReference type="InterPro" id="IPR001757">
    <property type="entry name" value="P_typ_ATPase"/>
</dbReference>
<dbReference type="GO" id="GO:0015444">
    <property type="term" value="F:P-type magnesium transporter activity"/>
    <property type="evidence" value="ECO:0007669"/>
    <property type="project" value="UniProtKB-EC"/>
</dbReference>
<accession>A0A8E4GI83</accession>
<dbReference type="PANTHER" id="PTHR42861">
    <property type="entry name" value="CALCIUM-TRANSPORTING ATPASE"/>
    <property type="match status" value="1"/>
</dbReference>
<dbReference type="Pfam" id="PF00690">
    <property type="entry name" value="Cation_ATPase_N"/>
    <property type="match status" value="1"/>
</dbReference>
<keyword evidence="9 15" id="KW-0812">Transmembrane</keyword>
<dbReference type="Pfam" id="PF00689">
    <property type="entry name" value="Cation_ATPase_C"/>
    <property type="match status" value="1"/>
</dbReference>
<evidence type="ECO:0000256" key="8">
    <source>
        <dbReference type="ARBA" id="ARBA00022553"/>
    </source>
</evidence>
<keyword evidence="12 15" id="KW-0472">Membrane</keyword>
<keyword evidence="8" id="KW-0597">Phosphoprotein</keyword>
<comment type="subcellular location">
    <subcellularLocation>
        <location evidence="2">Cell inner membrane</location>
        <topology evidence="2">Multi-pass membrane protein</topology>
    </subcellularLocation>
</comment>
<keyword evidence="10" id="KW-0460">Magnesium</keyword>
<evidence type="ECO:0000256" key="6">
    <source>
        <dbReference type="ARBA" id="ARBA00022475"/>
    </source>
</evidence>
<keyword evidence="18" id="KW-1185">Reference proteome</keyword>
<dbReference type="GO" id="GO:0005886">
    <property type="term" value="C:plasma membrane"/>
    <property type="evidence" value="ECO:0007669"/>
    <property type="project" value="UniProtKB-SubCell"/>
</dbReference>
<evidence type="ECO:0000256" key="1">
    <source>
        <dbReference type="ARBA" id="ARBA00003954"/>
    </source>
</evidence>
<sequence>MPQLIDYSNKIWKYKNNKKDNYLRYESGFDLDETILNLSADLNGLQEEDARERLMLIGPNQVHYKTSRSIVMQFIRAFNNPFIFILILVALIILFTNYCLPITDSKEPDMIRVIMLLTMVFFSGLISFCQELRNNKTIYSLKNMVKKTAKVMRQDGLKVKKEYQNVPLHALVPGDIIFLSAGDFIPADVKLIESRNLFVNQSVLTGECIPIEKYKVATKPQKRISIKKTDKLFDRSDICMMGTNVTRGTAKAIVVVTGSRTYFGSIAKSIAGIGSKSYFDQGFNSISWLLIRFMTVIFLVVLVINVFTKGSWSEATLFALAVAIGLTPEMLPIIIGSNLTKGASKMSRHKVVVKHLNAVPKLGAMDVLCTDKTGTLTQDSIVLKYYVDIHGYESEKVLQLAWLNSYHQSGIKNLMDKAVIQFIQSHPKVKSILRFIKVDELPFDFMRRRLSIVVSNEQKMHTLICKGAVEEMLEVARYVLEQNNIVPLDKKLRDELLKIAAQYNAQGLRVLVVGIRDLGIEGSTLPLQKRDERDLVICGLLAFLDPPKASAAAAITALHKKGVVIKVLTSDNDILTLKICLDVGLDLSEPLLGYEIEKMSDEQLSLIVEKRSIFAKLAPLQKFRVLKALMGNGHTVGYLGDGIHDAPALRYADVGIAVDIGTDIAKESSDIILLEKDLMVLEKAMIIGRETFGNIIKYLNITSSANFGNVISVVVASAFIPFLPMLAIQLLLQNMMYDISQISIPCDKMDKNFLNKPCKWEAKNTSRFMLWIGPASSVFDITTYAIMWFIFTANSIEHQALFQSGWFIESLLSQMLSIHILRTNKIPFIQSSATLPVMMITGLIMVLGIYIPFSSFGSLLGLQPMPWEYFSWLLITLFSYCIFIQMIKIFYINRFRQWF</sequence>
<dbReference type="InterPro" id="IPR004014">
    <property type="entry name" value="ATPase_P-typ_cation-transptr_N"/>
</dbReference>
<dbReference type="Proteomes" id="UP000683585">
    <property type="component" value="Chromosome"/>
</dbReference>
<dbReference type="GO" id="GO:0016887">
    <property type="term" value="F:ATP hydrolysis activity"/>
    <property type="evidence" value="ECO:0007669"/>
    <property type="project" value="InterPro"/>
</dbReference>
<evidence type="ECO:0000256" key="14">
    <source>
        <dbReference type="ARBA" id="ARBA00047295"/>
    </source>
</evidence>
<comment type="catalytic activity">
    <reaction evidence="14">
        <text>Mg(2+)(out) + ATP + H2O = Mg(2+)(in) + ADP + phosphate + H(+)</text>
        <dbReference type="Rhea" id="RHEA:10260"/>
        <dbReference type="ChEBI" id="CHEBI:15377"/>
        <dbReference type="ChEBI" id="CHEBI:15378"/>
        <dbReference type="ChEBI" id="CHEBI:18420"/>
        <dbReference type="ChEBI" id="CHEBI:30616"/>
        <dbReference type="ChEBI" id="CHEBI:43474"/>
        <dbReference type="ChEBI" id="CHEBI:456216"/>
        <dbReference type="EC" id="7.2.2.14"/>
    </reaction>
</comment>
<feature type="transmembrane region" description="Helical" evidence="15">
    <location>
        <begin position="77"/>
        <end position="98"/>
    </location>
</feature>
<dbReference type="InterPro" id="IPR044492">
    <property type="entry name" value="P_typ_ATPase_HD_dom"/>
</dbReference>
<dbReference type="NCBIfam" id="TIGR01524">
    <property type="entry name" value="ATPase-IIIB_Mg"/>
    <property type="match status" value="1"/>
</dbReference>
<feature type="transmembrane region" description="Helical" evidence="15">
    <location>
        <begin position="286"/>
        <end position="307"/>
    </location>
</feature>
<evidence type="ECO:0000256" key="9">
    <source>
        <dbReference type="ARBA" id="ARBA00022692"/>
    </source>
</evidence>
<feature type="transmembrane region" description="Helical" evidence="15">
    <location>
        <begin position="833"/>
        <end position="853"/>
    </location>
</feature>
<dbReference type="SFLD" id="SFLDF00027">
    <property type="entry name" value="p-type_atpase"/>
    <property type="match status" value="1"/>
</dbReference>
<dbReference type="SFLD" id="SFLDG00002">
    <property type="entry name" value="C1.7:_P-type_atpase_like"/>
    <property type="match status" value="1"/>
</dbReference>
<comment type="function">
    <text evidence="1">Mediates magnesium influx to the cytosol.</text>
</comment>
<evidence type="ECO:0000256" key="7">
    <source>
        <dbReference type="ARBA" id="ARBA00022519"/>
    </source>
</evidence>
<evidence type="ECO:0000256" key="3">
    <source>
        <dbReference type="ARBA" id="ARBA00008746"/>
    </source>
</evidence>
<dbReference type="CDD" id="cd02077">
    <property type="entry name" value="P-type_ATPase_Mg"/>
    <property type="match status" value="1"/>
</dbReference>
<dbReference type="RefSeq" id="WP_216782690.1">
    <property type="nucleotide sequence ID" value="NZ_LR890047.1"/>
</dbReference>
<dbReference type="InterPro" id="IPR006415">
    <property type="entry name" value="P-type_ATPase_IIIB"/>
</dbReference>
<feature type="transmembrane region" description="Helical" evidence="15">
    <location>
        <begin position="110"/>
        <end position="129"/>
    </location>
</feature>
<dbReference type="SMART" id="SM00831">
    <property type="entry name" value="Cation_ATPase_N"/>
    <property type="match status" value="1"/>
</dbReference>
<evidence type="ECO:0000256" key="13">
    <source>
        <dbReference type="ARBA" id="ARBA00029806"/>
    </source>
</evidence>
<evidence type="ECO:0000256" key="11">
    <source>
        <dbReference type="ARBA" id="ARBA00022989"/>
    </source>
</evidence>
<evidence type="ECO:0000256" key="5">
    <source>
        <dbReference type="ARBA" id="ARBA00013555"/>
    </source>
</evidence>
<feature type="domain" description="Cation-transporting P-type ATPase N-terminal" evidence="16">
    <location>
        <begin position="25"/>
        <end position="98"/>
    </location>
</feature>
<dbReference type="GO" id="GO:0005524">
    <property type="term" value="F:ATP binding"/>
    <property type="evidence" value="ECO:0007669"/>
    <property type="project" value="InterPro"/>
</dbReference>
<feature type="transmembrane region" description="Helical" evidence="15">
    <location>
        <begin position="869"/>
        <end position="891"/>
    </location>
</feature>
<name>A0A8E4GI83_9ENTR</name>
<dbReference type="Pfam" id="PF13246">
    <property type="entry name" value="Cation_ATPase"/>
    <property type="match status" value="1"/>
</dbReference>
<keyword evidence="6" id="KW-1003">Cell membrane</keyword>
<dbReference type="EMBL" id="LR890047">
    <property type="protein sequence ID" value="CAD6509589.1"/>
    <property type="molecule type" value="Genomic_DNA"/>
</dbReference>
<dbReference type="EC" id="7.2.2.14" evidence="4"/>
<dbReference type="NCBIfam" id="TIGR01494">
    <property type="entry name" value="ATPase_P-type"/>
    <property type="match status" value="2"/>
</dbReference>
<gene>
    <name evidence="17" type="primary">mgtB</name>
    <name evidence="17" type="ORF">PROFFT_A_02780</name>
</gene>
<reference evidence="17" key="1">
    <citation type="submission" date="2020-10" db="EMBL/GenBank/DDBJ databases">
        <authorList>
            <person name="Szabo G."/>
        </authorList>
    </citation>
    <scope>NUCLEOTIDE SEQUENCE</scope>
    <source>
        <strain evidence="17">PROFFT</strain>
    </source>
</reference>
<feature type="transmembrane region" description="Helical" evidence="15">
    <location>
        <begin position="768"/>
        <end position="791"/>
    </location>
</feature>
<protein>
    <recommendedName>
        <fullName evidence="5">Magnesium-transporting ATPase, P-type 1</fullName>
        <ecNumber evidence="4">7.2.2.14</ecNumber>
    </recommendedName>
    <alternativeName>
        <fullName evidence="13">Mg(2+) transport ATPase, P-type 1</fullName>
    </alternativeName>
</protein>
<dbReference type="PROSITE" id="PS00154">
    <property type="entry name" value="ATPASE_E1_E2"/>
    <property type="match status" value="1"/>
</dbReference>
<dbReference type="NCBIfam" id="NF011702">
    <property type="entry name" value="PRK15122.1"/>
    <property type="match status" value="1"/>
</dbReference>
<feature type="transmembrane region" description="Helical" evidence="15">
    <location>
        <begin position="710"/>
        <end position="732"/>
    </location>
</feature>
<keyword evidence="11 15" id="KW-1133">Transmembrane helix</keyword>
<evidence type="ECO:0000256" key="15">
    <source>
        <dbReference type="SAM" id="Phobius"/>
    </source>
</evidence>
<evidence type="ECO:0000256" key="4">
    <source>
        <dbReference type="ARBA" id="ARBA00012786"/>
    </source>
</evidence>
<comment type="similarity">
    <text evidence="3">Belongs to the cation transport ATPase (P-type) (TC 3.A.3) family. Type IIIB subfamily.</text>
</comment>
<dbReference type="KEGG" id="ptf:PROFFT_A_02780"/>
<evidence type="ECO:0000256" key="12">
    <source>
        <dbReference type="ARBA" id="ARBA00023136"/>
    </source>
</evidence>
<evidence type="ECO:0000256" key="10">
    <source>
        <dbReference type="ARBA" id="ARBA00022842"/>
    </source>
</evidence>
<evidence type="ECO:0000259" key="16">
    <source>
        <dbReference type="SMART" id="SM00831"/>
    </source>
</evidence>
<evidence type="ECO:0000313" key="17">
    <source>
        <dbReference type="EMBL" id="CAD6509589.1"/>
    </source>
</evidence>
<dbReference type="InterPro" id="IPR059000">
    <property type="entry name" value="ATPase_P-type_domA"/>
</dbReference>